<gene>
    <name evidence="4" type="ORF">FHK87_08110</name>
</gene>
<dbReference type="Proteomes" id="UP000315540">
    <property type="component" value="Unassembled WGS sequence"/>
</dbReference>
<comment type="caution">
    <text evidence="4">The sequence shown here is derived from an EMBL/GenBank/DDBJ whole genome shotgun (WGS) entry which is preliminary data.</text>
</comment>
<dbReference type="OrthoDB" id="9771112at2"/>
<name>A0A504J9I7_9FLAO</name>
<dbReference type="PANTHER" id="PTHR10098">
    <property type="entry name" value="RAPSYN-RELATED"/>
    <property type="match status" value="1"/>
</dbReference>
<keyword evidence="2" id="KW-0812">Transmembrane</keyword>
<evidence type="ECO:0000259" key="3">
    <source>
        <dbReference type="Pfam" id="PF12770"/>
    </source>
</evidence>
<keyword evidence="1" id="KW-0802">TPR repeat</keyword>
<accession>A0A504J9I7</accession>
<keyword evidence="2" id="KW-1133">Transmembrane helix</keyword>
<dbReference type="SMART" id="SM00028">
    <property type="entry name" value="TPR"/>
    <property type="match status" value="10"/>
</dbReference>
<evidence type="ECO:0000313" key="5">
    <source>
        <dbReference type="Proteomes" id="UP000315540"/>
    </source>
</evidence>
<feature type="repeat" description="TPR" evidence="1">
    <location>
        <begin position="154"/>
        <end position="187"/>
    </location>
</feature>
<keyword evidence="5" id="KW-1185">Reference proteome</keyword>
<dbReference type="Pfam" id="PF12770">
    <property type="entry name" value="CHAT"/>
    <property type="match status" value="1"/>
</dbReference>
<dbReference type="SUPFAM" id="SSF48452">
    <property type="entry name" value="TPR-like"/>
    <property type="match status" value="4"/>
</dbReference>
<dbReference type="EMBL" id="VFWZ01000002">
    <property type="protein sequence ID" value="TPN87537.1"/>
    <property type="molecule type" value="Genomic_DNA"/>
</dbReference>
<evidence type="ECO:0000256" key="2">
    <source>
        <dbReference type="SAM" id="Phobius"/>
    </source>
</evidence>
<dbReference type="InterPro" id="IPR019734">
    <property type="entry name" value="TPR_rpt"/>
</dbReference>
<dbReference type="InterPro" id="IPR024983">
    <property type="entry name" value="CHAT_dom"/>
</dbReference>
<evidence type="ECO:0000313" key="4">
    <source>
        <dbReference type="EMBL" id="TPN87537.1"/>
    </source>
</evidence>
<feature type="transmembrane region" description="Helical" evidence="2">
    <location>
        <begin position="1061"/>
        <end position="1081"/>
    </location>
</feature>
<protein>
    <submittedName>
        <fullName evidence="4">Tetratricopeptide repeat protein</fullName>
    </submittedName>
</protein>
<reference evidence="4 5" key="1">
    <citation type="submission" date="2019-06" db="EMBL/GenBank/DDBJ databases">
        <authorList>
            <person name="Meng X."/>
        </authorList>
    </citation>
    <scope>NUCLEOTIDE SEQUENCE [LARGE SCALE GENOMIC DNA]</scope>
    <source>
        <strain evidence="4 5">M625</strain>
    </source>
</reference>
<feature type="repeat" description="TPR" evidence="1">
    <location>
        <begin position="322"/>
        <end position="355"/>
    </location>
</feature>
<dbReference type="PROSITE" id="PS50293">
    <property type="entry name" value="TPR_REGION"/>
    <property type="match status" value="2"/>
</dbReference>
<dbReference type="PROSITE" id="PS50005">
    <property type="entry name" value="TPR"/>
    <property type="match status" value="5"/>
</dbReference>
<feature type="repeat" description="TPR" evidence="1">
    <location>
        <begin position="238"/>
        <end position="271"/>
    </location>
</feature>
<dbReference type="PANTHER" id="PTHR10098:SF108">
    <property type="entry name" value="TETRATRICOPEPTIDE REPEAT PROTEIN 28"/>
    <property type="match status" value="1"/>
</dbReference>
<proteinExistence type="predicted"/>
<keyword evidence="2" id="KW-0472">Membrane</keyword>
<dbReference type="Pfam" id="PF13424">
    <property type="entry name" value="TPR_12"/>
    <property type="match status" value="4"/>
</dbReference>
<feature type="repeat" description="TPR" evidence="1">
    <location>
        <begin position="364"/>
        <end position="397"/>
    </location>
</feature>
<feature type="repeat" description="TPR" evidence="1">
    <location>
        <begin position="406"/>
        <end position="439"/>
    </location>
</feature>
<dbReference type="RefSeq" id="WP_140592179.1">
    <property type="nucleotide sequence ID" value="NZ_VFWZ01000002.1"/>
</dbReference>
<sequence>MKNRIIILLLIMFVSVCVWSQTPKDTLLASQYFATADSLLTEEKHDESIALFEKALPIYQKHKVWERVATCYNKISKNYEKTSNLSQMLNISRKVINIETGLLNKNSLQRAIAFDDIGYYYRIRAKDYYQSIESHEKALVINRSHFPKLSLKVAESYNNLGLAYRGLYDFDKALEYFYKSVDIKTKLLDAENHSLIVSYRHIGDILTSKGEYKSALKYLEKSKDIVEKIYGIYHLETAYTYFDLGLFYSKVGFYDQALEYYQKCLKIQESGLEKEPQNMAFTLGNIGGTLIYNNNFDIAIEYLKKAIILEKSSKRKNNIWIAAHTNNIGIAYRHKGNYPKALEYAQKALKIYLTVLDENSPRVSNCYQSMGIIYEETGEYTKAQKFLHKALNVRLKRYGKKSTRVAHTYNQLGTIYKSKKEYTKALQYFYKALDISTNLKVNNAIAIAESYNEIATIYVEKKEFINALKNYDKAKVANQKVNSFGEINSFSYSDRYLDAINYLGTLTGEAKVYEILFDKGQELIHLQNSISIYKQADALIQTMRQSFTNYQDKLTFSKTAKEVYEGAIAAQLALYEVKKDPQSLEQAFYYAEKSKANTLKELLTDANAKKFTGLPDDLIALEKELRIEKSFYKSRITEELSNAAVDSTKISTFENELFRVNRSQDSLIEVLEQHYPKYHELKYQNTIVTVADIQQQLNDQTTVVEFFTSDSTTYAFTISKEAIDVKSLQTKELTKKIEAFRSKVIEKDLQQYKQQAYELYTTLFKPILDQLKGDQLLIIPDGSLWHLNFDLLLTQKPTSNNPADLPYLLREYAISYGNSANLLFSENTTTSTDVSKLQECLAFSFSDSTQVVDAPTMSLATLRDTGDDLPGTRAEIRAISEIIDGEYYYGSQAIEKNFKDKASQYNILHLALHGEVDNEHPENSRLYFTKIKDTLEDNLLYSHELFAMDIPAALTVLSACNTGSGKIAKGEGIMSLGSAFQYAGSKSLLLTNWAVSDRTTPELIQYFYKNLKEGMNKSKALQQAKLTYIKEADIHSRDPFYWGSFYLVGDISAMHFEDNTLLYWMIGLGSIGLLFLILLWYRRKAKKTVN</sequence>
<dbReference type="AlphaFoldDB" id="A0A504J9I7"/>
<feature type="domain" description="CHAT" evidence="3">
    <location>
        <begin position="756"/>
        <end position="1050"/>
    </location>
</feature>
<dbReference type="InterPro" id="IPR011990">
    <property type="entry name" value="TPR-like_helical_dom_sf"/>
</dbReference>
<dbReference type="Gene3D" id="1.25.40.10">
    <property type="entry name" value="Tetratricopeptide repeat domain"/>
    <property type="match status" value="3"/>
</dbReference>
<organism evidence="4 5">
    <name type="scientific">Aquimarina algicola</name>
    <dbReference type="NCBI Taxonomy" id="2589995"/>
    <lineage>
        <taxon>Bacteria</taxon>
        <taxon>Pseudomonadati</taxon>
        <taxon>Bacteroidota</taxon>
        <taxon>Flavobacteriia</taxon>
        <taxon>Flavobacteriales</taxon>
        <taxon>Flavobacteriaceae</taxon>
        <taxon>Aquimarina</taxon>
    </lineage>
</organism>
<evidence type="ECO:0000256" key="1">
    <source>
        <dbReference type="PROSITE-ProRule" id="PRU00339"/>
    </source>
</evidence>